<proteinExistence type="predicted"/>
<dbReference type="EMBL" id="AOIQ01000016">
    <property type="protein sequence ID" value="ELZ09898.1"/>
    <property type="molecule type" value="Genomic_DNA"/>
</dbReference>
<reference evidence="1 2" key="1">
    <citation type="journal article" date="2014" name="PLoS Genet.">
        <title>Phylogenetically driven sequencing of extremely halophilic archaea reveals strategies for static and dynamic osmo-response.</title>
        <authorList>
            <person name="Becker E.A."/>
            <person name="Seitzer P.M."/>
            <person name="Tritt A."/>
            <person name="Larsen D."/>
            <person name="Krusor M."/>
            <person name="Yao A.I."/>
            <person name="Wu D."/>
            <person name="Madern D."/>
            <person name="Eisen J.A."/>
            <person name="Darling A.E."/>
            <person name="Facciotti M.T."/>
        </authorList>
    </citation>
    <scope>NUCLEOTIDE SEQUENCE [LARGE SCALE GENOMIC DNA]</scope>
    <source>
        <strain evidence="1 2">JCM 14624</strain>
    </source>
</reference>
<dbReference type="AlphaFoldDB" id="M0BHW6"/>
<sequence>MYTVSDWWEEAIADDGEYEATFSFMLAEIPEDALKSDYLSYRREQAADWLDANLSSFDSRSSYCVLDWHEDGYVHGQAGPAAAMTDSKDKTTITNVYQHVGDDFYSEVGPAATVFHELLHDYSASHSDAAVDTSDTASIMYSELYDDGHGEDDFCFWVGDKADKRSDWTTFCTETSVRSYIDDHA</sequence>
<organism evidence="1 2">
    <name type="scientific">Halovivax asiaticus JCM 14624</name>
    <dbReference type="NCBI Taxonomy" id="1227490"/>
    <lineage>
        <taxon>Archaea</taxon>
        <taxon>Methanobacteriati</taxon>
        <taxon>Methanobacteriota</taxon>
        <taxon>Stenosarchaea group</taxon>
        <taxon>Halobacteria</taxon>
        <taxon>Halobacteriales</taxon>
        <taxon>Natrialbaceae</taxon>
        <taxon>Halovivax</taxon>
    </lineage>
</organism>
<name>M0BHW6_9EURY</name>
<comment type="caution">
    <text evidence="1">The sequence shown here is derived from an EMBL/GenBank/DDBJ whole genome shotgun (WGS) entry which is preliminary data.</text>
</comment>
<keyword evidence="2" id="KW-1185">Reference proteome</keyword>
<evidence type="ECO:0000313" key="2">
    <source>
        <dbReference type="Proteomes" id="UP000011560"/>
    </source>
</evidence>
<accession>M0BHW6</accession>
<protein>
    <submittedName>
        <fullName evidence="1">Uncharacterized protein</fullName>
    </submittedName>
</protein>
<dbReference type="Proteomes" id="UP000011560">
    <property type="component" value="Unassembled WGS sequence"/>
</dbReference>
<evidence type="ECO:0000313" key="1">
    <source>
        <dbReference type="EMBL" id="ELZ09898.1"/>
    </source>
</evidence>
<gene>
    <name evidence="1" type="ORF">C479_10005</name>
</gene>